<dbReference type="EMBL" id="LAZR01013425">
    <property type="protein sequence ID" value="KKM22018.1"/>
    <property type="molecule type" value="Genomic_DNA"/>
</dbReference>
<feature type="transmembrane region" description="Helical" evidence="1">
    <location>
        <begin position="164"/>
        <end position="189"/>
    </location>
</feature>
<feature type="transmembrane region" description="Helical" evidence="1">
    <location>
        <begin position="201"/>
        <end position="225"/>
    </location>
</feature>
<reference evidence="2" key="1">
    <citation type="journal article" date="2015" name="Nature">
        <title>Complex archaea that bridge the gap between prokaryotes and eukaryotes.</title>
        <authorList>
            <person name="Spang A."/>
            <person name="Saw J.H."/>
            <person name="Jorgensen S.L."/>
            <person name="Zaremba-Niedzwiedzka K."/>
            <person name="Martijn J."/>
            <person name="Lind A.E."/>
            <person name="van Eijk R."/>
            <person name="Schleper C."/>
            <person name="Guy L."/>
            <person name="Ettema T.J."/>
        </authorList>
    </citation>
    <scope>NUCLEOTIDE SEQUENCE</scope>
</reference>
<protein>
    <submittedName>
        <fullName evidence="2">Uncharacterized protein</fullName>
    </submittedName>
</protein>
<sequence>MKKLLILAVMICFALPMIQIVDARLGEFPRGSCVDITTILNSSSVNISSISYVNTSKAVLNRAMTKNGRTFNYTFCDTGVLGVYNYDYFDDEGHVFVNDFLITNIGDTIDTGSALVYIIILSSVIFLFIIFLLVAIKTPFKNIQIENGSVTTVLKVTSTKYIKLIAIWISYGLFLWILAIITGLTNNYIWFDELRRITTNLYSWLSILGYGVSTLIWILLFVLIWKDILYNKEIAKHGKAFIERNAGGG</sequence>
<name>A0A0F9KIR1_9ZZZZ</name>
<keyword evidence="1" id="KW-0472">Membrane</keyword>
<keyword evidence="1" id="KW-0812">Transmembrane</keyword>
<dbReference type="AlphaFoldDB" id="A0A0F9KIR1"/>
<accession>A0A0F9KIR1</accession>
<evidence type="ECO:0000256" key="1">
    <source>
        <dbReference type="SAM" id="Phobius"/>
    </source>
</evidence>
<comment type="caution">
    <text evidence="2">The sequence shown here is derived from an EMBL/GenBank/DDBJ whole genome shotgun (WGS) entry which is preliminary data.</text>
</comment>
<organism evidence="2">
    <name type="scientific">marine sediment metagenome</name>
    <dbReference type="NCBI Taxonomy" id="412755"/>
    <lineage>
        <taxon>unclassified sequences</taxon>
        <taxon>metagenomes</taxon>
        <taxon>ecological metagenomes</taxon>
    </lineage>
</organism>
<keyword evidence="1" id="KW-1133">Transmembrane helix</keyword>
<proteinExistence type="predicted"/>
<evidence type="ECO:0000313" key="2">
    <source>
        <dbReference type="EMBL" id="KKM22018.1"/>
    </source>
</evidence>
<feature type="transmembrane region" description="Helical" evidence="1">
    <location>
        <begin position="114"/>
        <end position="136"/>
    </location>
</feature>
<gene>
    <name evidence="2" type="ORF">LCGC14_1629620</name>
</gene>